<sequence length="78" mass="8677">MPQVTEFVFVTCGKNLNFESIVILVRTSLNGKIKIAVKNISSLVQSPLIEPEHVVSFHPHGAFSGFRAPFKYMVQSTN</sequence>
<organism evidence="1 2">
    <name type="scientific">Candidatus Brocadia sinica JPN1</name>
    <dbReference type="NCBI Taxonomy" id="1197129"/>
    <lineage>
        <taxon>Bacteria</taxon>
        <taxon>Pseudomonadati</taxon>
        <taxon>Planctomycetota</taxon>
        <taxon>Candidatus Brocadiia</taxon>
        <taxon>Candidatus Brocadiales</taxon>
        <taxon>Candidatus Brocadiaceae</taxon>
        <taxon>Candidatus Brocadia</taxon>
    </lineage>
</organism>
<gene>
    <name evidence="1" type="ORF">BROSI_A1708</name>
</gene>
<evidence type="ECO:0000313" key="1">
    <source>
        <dbReference type="EMBL" id="GAN33191.1"/>
    </source>
</evidence>
<dbReference type="Proteomes" id="UP000032309">
    <property type="component" value="Unassembled WGS sequence"/>
</dbReference>
<comment type="caution">
    <text evidence="1">The sequence shown here is derived from an EMBL/GenBank/DDBJ whole genome shotgun (WGS) entry which is preliminary data.</text>
</comment>
<protein>
    <submittedName>
        <fullName evidence="1">Uncharacterized protein</fullName>
    </submittedName>
</protein>
<proteinExistence type="predicted"/>
<dbReference type="EMBL" id="BAFN01000001">
    <property type="protein sequence ID" value="GAN33191.1"/>
    <property type="molecule type" value="Genomic_DNA"/>
</dbReference>
<reference evidence="2" key="1">
    <citation type="journal article" date="2015" name="Genome Announc.">
        <title>Draft Genome Sequence of an Anaerobic Ammonium-Oxidizing Bacterium, "Candidatus Brocadia sinica".</title>
        <authorList>
            <person name="Oshiki M."/>
            <person name="Shinyako-Hata K."/>
            <person name="Satoh H."/>
            <person name="Okabe S."/>
        </authorList>
    </citation>
    <scope>NUCLEOTIDE SEQUENCE [LARGE SCALE GENOMIC DNA]</scope>
    <source>
        <strain evidence="2">JPN1</strain>
    </source>
</reference>
<name>A0ABQ0JWP4_9BACT</name>
<evidence type="ECO:0000313" key="2">
    <source>
        <dbReference type="Proteomes" id="UP000032309"/>
    </source>
</evidence>
<keyword evidence="2" id="KW-1185">Reference proteome</keyword>
<accession>A0ABQ0JWP4</accession>